<reference evidence="1 2" key="1">
    <citation type="submission" date="2017-10" db="EMBL/GenBank/DDBJ databases">
        <authorList>
            <person name="Banno H."/>
            <person name="Chua N.-H."/>
        </authorList>
    </citation>
    <scope>NUCLEOTIDE SEQUENCE [LARGE SCALE GENOMIC DNA]</scope>
    <source>
        <strain evidence="1">Vibrio tapetis CECT4600</strain>
    </source>
</reference>
<dbReference type="EMBL" id="LT960612">
    <property type="protein sequence ID" value="SON51995.1"/>
    <property type="molecule type" value="Genomic_DNA"/>
</dbReference>
<protein>
    <recommendedName>
        <fullName evidence="3">DUF3861 domain-containing protein</fullName>
    </recommendedName>
</protein>
<dbReference type="InterPro" id="IPR038194">
    <property type="entry name" value="DUF3861_sf"/>
</dbReference>
<dbReference type="Proteomes" id="UP000235828">
    <property type="component" value="Chromosome B"/>
</dbReference>
<dbReference type="RefSeq" id="WP_102524346.1">
    <property type="nucleotide sequence ID" value="NZ_LT960612.1"/>
</dbReference>
<sequence>MKSTRKDNQYRVTIEQINGESAVHNSLEFEFQDREDLFKTVERLQIGSGLEKETATKTAVALRLLGPLMMVNRKHPLFIDFMPHFKAFMVNLKSTVKTAIQDQK</sequence>
<gene>
    <name evidence="1" type="ORF">VTAP4600_B0384</name>
</gene>
<dbReference type="Gene3D" id="3.10.20.850">
    <property type="entry name" value="Protein of unknown function DUF3861"/>
    <property type="match status" value="1"/>
</dbReference>
<dbReference type="AlphaFoldDB" id="A0A2N8ZJB9"/>
<evidence type="ECO:0008006" key="3">
    <source>
        <dbReference type="Google" id="ProtNLM"/>
    </source>
</evidence>
<evidence type="ECO:0000313" key="1">
    <source>
        <dbReference type="EMBL" id="SON51995.1"/>
    </source>
</evidence>
<evidence type="ECO:0000313" key="2">
    <source>
        <dbReference type="Proteomes" id="UP000235828"/>
    </source>
</evidence>
<dbReference type="KEGG" id="vta:B0384"/>
<dbReference type="OrthoDB" id="119700at2"/>
<dbReference type="InterPro" id="IPR024476">
    <property type="entry name" value="DUF3861"/>
</dbReference>
<name>A0A2N8ZJB9_9VIBR</name>
<proteinExistence type="predicted"/>
<dbReference type="Pfam" id="PF12977">
    <property type="entry name" value="DUF3861"/>
    <property type="match status" value="1"/>
</dbReference>
<keyword evidence="2" id="KW-1185">Reference proteome</keyword>
<organism evidence="1 2">
    <name type="scientific">Vibrio tapetis subsp. tapetis</name>
    <dbReference type="NCBI Taxonomy" id="1671868"/>
    <lineage>
        <taxon>Bacteria</taxon>
        <taxon>Pseudomonadati</taxon>
        <taxon>Pseudomonadota</taxon>
        <taxon>Gammaproteobacteria</taxon>
        <taxon>Vibrionales</taxon>
        <taxon>Vibrionaceae</taxon>
        <taxon>Vibrio</taxon>
    </lineage>
</organism>
<accession>A0A2N8ZJB9</accession>